<sequence length="205" mass="22930">MRNFKKIDVRNIVRNSYKKIAIGDVKRGKCYDGSINLKKSSIDISRKIGYSDEEISTAPEEANMGLGCGNPQLIANIKKEETVIDLGSGGGFDCFLASKKVGIKGYIIGVDMTYEMINKSRTMAKKYRYKNIDFRLGEIENLPVADNTADVIISNCVINLSPNKQRVYNEACRVLKKGGRIAISDIVLIRELTNEMKQDEKLYCG</sequence>
<dbReference type="PANTHER" id="PTHR43675">
    <property type="entry name" value="ARSENITE METHYLTRANSFERASE"/>
    <property type="match status" value="1"/>
</dbReference>
<protein>
    <recommendedName>
        <fullName evidence="5">Arsenite methyltransferase</fullName>
        <ecNumber evidence="4">2.1.1.137</ecNumber>
    </recommendedName>
</protein>
<evidence type="ECO:0000256" key="3">
    <source>
        <dbReference type="ARBA" id="ARBA00034487"/>
    </source>
</evidence>
<dbReference type="NCBIfam" id="NF008823">
    <property type="entry name" value="PRK11873.1"/>
    <property type="match status" value="1"/>
</dbReference>
<comment type="catalytic activity">
    <reaction evidence="8">
        <text>arsenic triglutathione + 3 [thioredoxin]-dithiol + 3 S-adenosyl-L-methionine = trimethylarsine + 3 [thioredoxin]-disulfide + 3 glutathione + 3 S-adenosyl-L-homocysteine + 3 H(+)</text>
        <dbReference type="Rhea" id="RHEA:69432"/>
        <dbReference type="Rhea" id="RHEA-COMP:10698"/>
        <dbReference type="Rhea" id="RHEA-COMP:10700"/>
        <dbReference type="ChEBI" id="CHEBI:15378"/>
        <dbReference type="ChEBI" id="CHEBI:27130"/>
        <dbReference type="ChEBI" id="CHEBI:29950"/>
        <dbReference type="ChEBI" id="CHEBI:50058"/>
        <dbReference type="ChEBI" id="CHEBI:57856"/>
        <dbReference type="ChEBI" id="CHEBI:57925"/>
        <dbReference type="ChEBI" id="CHEBI:59789"/>
        <dbReference type="ChEBI" id="CHEBI:183640"/>
        <dbReference type="EC" id="2.1.1.137"/>
    </reaction>
</comment>
<evidence type="ECO:0000313" key="10">
    <source>
        <dbReference type="EMBL" id="NFA59693.1"/>
    </source>
</evidence>
<evidence type="ECO:0000259" key="9">
    <source>
        <dbReference type="Pfam" id="PF13847"/>
    </source>
</evidence>
<comment type="caution">
    <text evidence="10">The sequence shown here is derived from an EMBL/GenBank/DDBJ whole genome shotgun (WGS) entry which is preliminary data.</text>
</comment>
<evidence type="ECO:0000313" key="11">
    <source>
        <dbReference type="Proteomes" id="UP000473089"/>
    </source>
</evidence>
<keyword evidence="10" id="KW-0489">Methyltransferase</keyword>
<dbReference type="Pfam" id="PF13847">
    <property type="entry name" value="Methyltransf_31"/>
    <property type="match status" value="1"/>
</dbReference>
<reference evidence="10 11" key="1">
    <citation type="submission" date="2019-02" db="EMBL/GenBank/DDBJ databases">
        <title>Genome sequencing of Clostridium botulinum clinical isolates.</title>
        <authorList>
            <person name="Brunt J."/>
            <person name="Van Vliet A.H.M."/>
            <person name="Stringer S.C."/>
            <person name="Grant K.A."/>
            <person name="Carter A.C."/>
            <person name="Peck M.W."/>
        </authorList>
    </citation>
    <scope>NUCLEOTIDE SEQUENCE [LARGE SCALE GENOMIC DNA]</scope>
    <source>
        <strain evidence="10 11">R1125/03</strain>
    </source>
</reference>
<dbReference type="PANTHER" id="PTHR43675:SF8">
    <property type="entry name" value="ARSENITE METHYLTRANSFERASE"/>
    <property type="match status" value="1"/>
</dbReference>
<comment type="similarity">
    <text evidence="3">Belongs to the methyltransferase superfamily. Arsenite methyltransferase family.</text>
</comment>
<proteinExistence type="inferred from homology"/>
<dbReference type="EMBL" id="SGJP01000007">
    <property type="protein sequence ID" value="NFA59693.1"/>
    <property type="molecule type" value="Genomic_DNA"/>
</dbReference>
<dbReference type="Proteomes" id="UP000473089">
    <property type="component" value="Unassembled WGS sequence"/>
</dbReference>
<accession>A0A6M0SX34</accession>
<gene>
    <name evidence="10" type="primary">arsM</name>
    <name evidence="10" type="ORF">EXM42_04560</name>
</gene>
<dbReference type="CDD" id="cd02440">
    <property type="entry name" value="AdoMet_MTases"/>
    <property type="match status" value="1"/>
</dbReference>
<dbReference type="SUPFAM" id="SSF53335">
    <property type="entry name" value="S-adenosyl-L-methionine-dependent methyltransferases"/>
    <property type="match status" value="1"/>
</dbReference>
<keyword evidence="2" id="KW-0949">S-adenosyl-L-methionine</keyword>
<dbReference type="GO" id="GO:0030791">
    <property type="term" value="F:arsenite methyltransferase activity"/>
    <property type="evidence" value="ECO:0007669"/>
    <property type="project" value="UniProtKB-EC"/>
</dbReference>
<evidence type="ECO:0000256" key="8">
    <source>
        <dbReference type="ARBA" id="ARBA00048428"/>
    </source>
</evidence>
<comment type="catalytic activity">
    <reaction evidence="6">
        <text>arsenic triglutathione + [thioredoxin]-dithiol + S-adenosyl-L-methionine + 2 H2O = methylarsonous acid + [thioredoxin]-disulfide + 3 glutathione + S-adenosyl-L-homocysteine + H(+)</text>
        <dbReference type="Rhea" id="RHEA:69460"/>
        <dbReference type="Rhea" id="RHEA-COMP:10698"/>
        <dbReference type="Rhea" id="RHEA-COMP:10700"/>
        <dbReference type="ChEBI" id="CHEBI:15377"/>
        <dbReference type="ChEBI" id="CHEBI:15378"/>
        <dbReference type="ChEBI" id="CHEBI:17826"/>
        <dbReference type="ChEBI" id="CHEBI:29950"/>
        <dbReference type="ChEBI" id="CHEBI:50058"/>
        <dbReference type="ChEBI" id="CHEBI:57856"/>
        <dbReference type="ChEBI" id="CHEBI:57925"/>
        <dbReference type="ChEBI" id="CHEBI:59789"/>
        <dbReference type="ChEBI" id="CHEBI:183640"/>
        <dbReference type="EC" id="2.1.1.137"/>
    </reaction>
</comment>
<dbReference type="GO" id="GO:0032259">
    <property type="term" value="P:methylation"/>
    <property type="evidence" value="ECO:0007669"/>
    <property type="project" value="UniProtKB-KW"/>
</dbReference>
<evidence type="ECO:0000256" key="5">
    <source>
        <dbReference type="ARBA" id="ARBA00034545"/>
    </source>
</evidence>
<dbReference type="InterPro" id="IPR029063">
    <property type="entry name" value="SAM-dependent_MTases_sf"/>
</dbReference>
<dbReference type="InterPro" id="IPR026669">
    <property type="entry name" value="Arsenite_MeTrfase-like"/>
</dbReference>
<dbReference type="AlphaFoldDB" id="A0A6M0SX34"/>
<evidence type="ECO:0000256" key="7">
    <source>
        <dbReference type="ARBA" id="ARBA00047943"/>
    </source>
</evidence>
<evidence type="ECO:0000256" key="2">
    <source>
        <dbReference type="ARBA" id="ARBA00022691"/>
    </source>
</evidence>
<keyword evidence="1 10" id="KW-0808">Transferase</keyword>
<dbReference type="EC" id="2.1.1.137" evidence="4"/>
<name>A0A6M0SX34_CLOBO</name>
<comment type="catalytic activity">
    <reaction evidence="7">
        <text>arsenic triglutathione + 2 [thioredoxin]-dithiol + 2 S-adenosyl-L-methionine + H2O = dimethylarsinous acid + 2 [thioredoxin]-disulfide + 3 glutathione + 2 S-adenosyl-L-homocysteine + 2 H(+)</text>
        <dbReference type="Rhea" id="RHEA:69464"/>
        <dbReference type="Rhea" id="RHEA-COMP:10698"/>
        <dbReference type="Rhea" id="RHEA-COMP:10700"/>
        <dbReference type="ChEBI" id="CHEBI:15377"/>
        <dbReference type="ChEBI" id="CHEBI:15378"/>
        <dbReference type="ChEBI" id="CHEBI:23808"/>
        <dbReference type="ChEBI" id="CHEBI:29950"/>
        <dbReference type="ChEBI" id="CHEBI:50058"/>
        <dbReference type="ChEBI" id="CHEBI:57856"/>
        <dbReference type="ChEBI" id="CHEBI:57925"/>
        <dbReference type="ChEBI" id="CHEBI:59789"/>
        <dbReference type="ChEBI" id="CHEBI:183640"/>
        <dbReference type="EC" id="2.1.1.137"/>
    </reaction>
</comment>
<evidence type="ECO:0000256" key="1">
    <source>
        <dbReference type="ARBA" id="ARBA00022679"/>
    </source>
</evidence>
<feature type="domain" description="Methyltransferase" evidence="9">
    <location>
        <begin position="77"/>
        <end position="203"/>
    </location>
</feature>
<dbReference type="InterPro" id="IPR025714">
    <property type="entry name" value="Methyltranfer_dom"/>
</dbReference>
<organism evidence="10 11">
    <name type="scientific">Clostridium botulinum</name>
    <dbReference type="NCBI Taxonomy" id="1491"/>
    <lineage>
        <taxon>Bacteria</taxon>
        <taxon>Bacillati</taxon>
        <taxon>Bacillota</taxon>
        <taxon>Clostridia</taxon>
        <taxon>Eubacteriales</taxon>
        <taxon>Clostridiaceae</taxon>
        <taxon>Clostridium</taxon>
    </lineage>
</organism>
<dbReference type="Gene3D" id="3.40.50.150">
    <property type="entry name" value="Vaccinia Virus protein VP39"/>
    <property type="match status" value="1"/>
</dbReference>
<evidence type="ECO:0000256" key="6">
    <source>
        <dbReference type="ARBA" id="ARBA00047941"/>
    </source>
</evidence>
<evidence type="ECO:0000256" key="4">
    <source>
        <dbReference type="ARBA" id="ARBA00034521"/>
    </source>
</evidence>